<dbReference type="InterPro" id="IPR017336">
    <property type="entry name" value="Snurportin-1"/>
</dbReference>
<accession>A0A0C2X6K7</accession>
<evidence type="ECO:0000256" key="1">
    <source>
        <dbReference type="ARBA" id="ARBA00003975"/>
    </source>
</evidence>
<name>A0A0C2X6K7_SERVB</name>
<evidence type="ECO:0000256" key="6">
    <source>
        <dbReference type="ARBA" id="ARBA00022448"/>
    </source>
</evidence>
<keyword evidence="13" id="KW-1185">Reference proteome</keyword>
<feature type="compositionally biased region" description="Basic and acidic residues" evidence="10">
    <location>
        <begin position="23"/>
        <end position="32"/>
    </location>
</feature>
<evidence type="ECO:0000313" key="13">
    <source>
        <dbReference type="Proteomes" id="UP000054097"/>
    </source>
</evidence>
<comment type="similarity">
    <text evidence="4">Belongs to the snurportin family.</text>
</comment>
<evidence type="ECO:0000256" key="8">
    <source>
        <dbReference type="ARBA" id="ARBA00022884"/>
    </source>
</evidence>
<dbReference type="EMBL" id="KN824277">
    <property type="protein sequence ID" value="KIM33713.1"/>
    <property type="molecule type" value="Genomic_DNA"/>
</dbReference>
<dbReference type="GO" id="GO:0005737">
    <property type="term" value="C:cytoplasm"/>
    <property type="evidence" value="ECO:0007669"/>
    <property type="project" value="UniProtKB-SubCell"/>
</dbReference>
<evidence type="ECO:0000256" key="2">
    <source>
        <dbReference type="ARBA" id="ARBA00004123"/>
    </source>
</evidence>
<dbReference type="Proteomes" id="UP000054097">
    <property type="component" value="Unassembled WGS sequence"/>
</dbReference>
<evidence type="ECO:0000256" key="10">
    <source>
        <dbReference type="SAM" id="MobiDB-lite"/>
    </source>
</evidence>
<dbReference type="GO" id="GO:0003723">
    <property type="term" value="F:RNA binding"/>
    <property type="evidence" value="ECO:0007669"/>
    <property type="project" value="UniProtKB-KW"/>
</dbReference>
<organism evidence="12 13">
    <name type="scientific">Serendipita vermifera MAFF 305830</name>
    <dbReference type="NCBI Taxonomy" id="933852"/>
    <lineage>
        <taxon>Eukaryota</taxon>
        <taxon>Fungi</taxon>
        <taxon>Dikarya</taxon>
        <taxon>Basidiomycota</taxon>
        <taxon>Agaricomycotina</taxon>
        <taxon>Agaricomycetes</taxon>
        <taxon>Sebacinales</taxon>
        <taxon>Serendipitaceae</taxon>
        <taxon>Serendipita</taxon>
    </lineage>
</organism>
<feature type="domain" description="Snurportin-1 m3G cap-binding" evidence="11">
    <location>
        <begin position="92"/>
        <end position="198"/>
    </location>
</feature>
<feature type="region of interest" description="Disordered" evidence="10">
    <location>
        <begin position="1"/>
        <end position="32"/>
    </location>
</feature>
<dbReference type="OrthoDB" id="10003593at2759"/>
<protein>
    <recommendedName>
        <fullName evidence="5">Snurportin-1</fullName>
    </recommendedName>
</protein>
<comment type="function">
    <text evidence="1">Functions as an U snRNP-specific nuclear import adapter. Involved in the trimethylguanosine (m3G)-cap-dependent nuclear import of U snRNPs. Binds specifically to the terminal m3G-cap U snRNAs.</text>
</comment>
<evidence type="ECO:0000259" key="11">
    <source>
        <dbReference type="Pfam" id="PF21974"/>
    </source>
</evidence>
<proteinExistence type="inferred from homology"/>
<reference evidence="12 13" key="1">
    <citation type="submission" date="2014-04" db="EMBL/GenBank/DDBJ databases">
        <authorList>
            <consortium name="DOE Joint Genome Institute"/>
            <person name="Kuo A."/>
            <person name="Zuccaro A."/>
            <person name="Kohler A."/>
            <person name="Nagy L.G."/>
            <person name="Floudas D."/>
            <person name="Copeland A."/>
            <person name="Barry K.W."/>
            <person name="Cichocki N."/>
            <person name="Veneault-Fourrey C."/>
            <person name="LaButti K."/>
            <person name="Lindquist E.A."/>
            <person name="Lipzen A."/>
            <person name="Lundell T."/>
            <person name="Morin E."/>
            <person name="Murat C."/>
            <person name="Sun H."/>
            <person name="Tunlid A."/>
            <person name="Henrissat B."/>
            <person name="Grigoriev I.V."/>
            <person name="Hibbett D.S."/>
            <person name="Martin F."/>
            <person name="Nordberg H.P."/>
            <person name="Cantor M.N."/>
            <person name="Hua S.X."/>
        </authorList>
    </citation>
    <scope>NUCLEOTIDE SEQUENCE [LARGE SCALE GENOMIC DNA]</scope>
    <source>
        <strain evidence="12 13">MAFF 305830</strain>
    </source>
</reference>
<dbReference type="AlphaFoldDB" id="A0A0C2X6K7"/>
<comment type="subcellular location">
    <subcellularLocation>
        <location evidence="3">Cytoplasm</location>
    </subcellularLocation>
    <subcellularLocation>
        <location evidence="2">Nucleus</location>
    </subcellularLocation>
</comment>
<dbReference type="Pfam" id="PF21974">
    <property type="entry name" value="SPN1_m3Gcap_bd"/>
    <property type="match status" value="1"/>
</dbReference>
<reference evidence="13" key="2">
    <citation type="submission" date="2015-01" db="EMBL/GenBank/DDBJ databases">
        <title>Evolutionary Origins and Diversification of the Mycorrhizal Mutualists.</title>
        <authorList>
            <consortium name="DOE Joint Genome Institute"/>
            <consortium name="Mycorrhizal Genomics Consortium"/>
            <person name="Kohler A."/>
            <person name="Kuo A."/>
            <person name="Nagy L.G."/>
            <person name="Floudas D."/>
            <person name="Copeland A."/>
            <person name="Barry K.W."/>
            <person name="Cichocki N."/>
            <person name="Veneault-Fourrey C."/>
            <person name="LaButti K."/>
            <person name="Lindquist E.A."/>
            <person name="Lipzen A."/>
            <person name="Lundell T."/>
            <person name="Morin E."/>
            <person name="Murat C."/>
            <person name="Riley R."/>
            <person name="Ohm R."/>
            <person name="Sun H."/>
            <person name="Tunlid A."/>
            <person name="Henrissat B."/>
            <person name="Grigoriev I.V."/>
            <person name="Hibbett D.S."/>
            <person name="Martin F."/>
        </authorList>
    </citation>
    <scope>NUCLEOTIDE SEQUENCE [LARGE SCALE GENOMIC DNA]</scope>
    <source>
        <strain evidence="13">MAFF 305830</strain>
    </source>
</reference>
<keyword evidence="7" id="KW-0963">Cytoplasm</keyword>
<sequence>MERNRSFKMPPLDNSQNSRRMRRLEEQKRSRAMKVESARNVDIFAGLSLNSLNDMVIDGENSHAERGKRPSKWANLAMYAEPLELNGAGGVLPQDFATAWIAVAPVPRGKRCILVAYKAWAQGSIVSMRSRAKGNQIMTLRTHLPADTILDCILDEQWETNGIIHVLDILRWKSQDYTQCEASFRFWWRDVKIAELAKANPPASSSSRPPHFSYPCNFQPVPYFSDLHDINLLQNTIIPIARSGITVNVPLAPSDMSDDNVLVHNCQSDGILFYVGESSYEPGPSLLAAWVPVVPFNDGEESPLEVFARHVQEITSANVSI</sequence>
<evidence type="ECO:0000256" key="5">
    <source>
        <dbReference type="ARBA" id="ARBA00016034"/>
    </source>
</evidence>
<keyword evidence="6" id="KW-0813">Transport</keyword>
<gene>
    <name evidence="12" type="ORF">M408DRAFT_302495</name>
</gene>
<dbReference type="SUPFAM" id="SSF56091">
    <property type="entry name" value="DNA ligase/mRNA capping enzyme, catalytic domain"/>
    <property type="match status" value="1"/>
</dbReference>
<dbReference type="PANTHER" id="PTHR13403:SF6">
    <property type="entry name" value="SNURPORTIN-1"/>
    <property type="match status" value="1"/>
</dbReference>
<dbReference type="InterPro" id="IPR047857">
    <property type="entry name" value="Snurportin1_C"/>
</dbReference>
<keyword evidence="9" id="KW-0539">Nucleus</keyword>
<keyword evidence="8" id="KW-0694">RNA-binding</keyword>
<dbReference type="GO" id="GO:0005634">
    <property type="term" value="C:nucleus"/>
    <property type="evidence" value="ECO:0007669"/>
    <property type="project" value="UniProtKB-SubCell"/>
</dbReference>
<dbReference type="Gene3D" id="3.30.470.30">
    <property type="entry name" value="DNA ligase/mRNA capping enzyme"/>
    <property type="match status" value="1"/>
</dbReference>
<dbReference type="HOGENOM" id="CLU_048922_0_0_1"/>
<dbReference type="PANTHER" id="PTHR13403">
    <property type="entry name" value="SNURPORTIN1 RNUT1 PROTEIN RNA, U TRANSPORTER 1"/>
    <property type="match status" value="1"/>
</dbReference>
<evidence type="ECO:0000313" key="12">
    <source>
        <dbReference type="EMBL" id="KIM33713.1"/>
    </source>
</evidence>
<dbReference type="STRING" id="933852.A0A0C2X6K7"/>
<evidence type="ECO:0000256" key="7">
    <source>
        <dbReference type="ARBA" id="ARBA00022490"/>
    </source>
</evidence>
<evidence type="ECO:0000256" key="9">
    <source>
        <dbReference type="ARBA" id="ARBA00023242"/>
    </source>
</evidence>
<evidence type="ECO:0000256" key="3">
    <source>
        <dbReference type="ARBA" id="ARBA00004496"/>
    </source>
</evidence>
<dbReference type="GO" id="GO:0061015">
    <property type="term" value="P:snRNA import into nucleus"/>
    <property type="evidence" value="ECO:0007669"/>
    <property type="project" value="InterPro"/>
</dbReference>
<evidence type="ECO:0000256" key="4">
    <source>
        <dbReference type="ARBA" id="ARBA00007540"/>
    </source>
</evidence>